<dbReference type="EMBL" id="CAAHFG010000002">
    <property type="protein sequence ID" value="VGO15467.1"/>
    <property type="molecule type" value="Genomic_DNA"/>
</dbReference>
<dbReference type="Pfam" id="PF11790">
    <property type="entry name" value="Glyco_hydro_cc"/>
    <property type="match status" value="1"/>
</dbReference>
<evidence type="ECO:0000313" key="3">
    <source>
        <dbReference type="EMBL" id="VGO15467.1"/>
    </source>
</evidence>
<dbReference type="Pfam" id="PF14200">
    <property type="entry name" value="RicinB_lectin_2"/>
    <property type="match status" value="1"/>
</dbReference>
<dbReference type="SUPFAM" id="SSF49785">
    <property type="entry name" value="Galactose-binding domain-like"/>
    <property type="match status" value="2"/>
</dbReference>
<keyword evidence="1" id="KW-0732">Signal</keyword>
<dbReference type="InterPro" id="IPR008979">
    <property type="entry name" value="Galactose-bd-like_sf"/>
</dbReference>
<dbReference type="InterPro" id="IPR000772">
    <property type="entry name" value="Ricin_B_lectin"/>
</dbReference>
<dbReference type="SUPFAM" id="SSF50370">
    <property type="entry name" value="Ricin B-like lectins"/>
    <property type="match status" value="2"/>
</dbReference>
<dbReference type="InterPro" id="IPR053183">
    <property type="entry name" value="ASL1"/>
</dbReference>
<accession>A0A6C2U6N9</accession>
<proteinExistence type="predicted"/>
<dbReference type="PANTHER" id="PTHR34154">
    <property type="entry name" value="ALKALI-SENSITIVE LINKAGE PROTEIN 1"/>
    <property type="match status" value="1"/>
</dbReference>
<feature type="domain" description="F5/8 type C" evidence="2">
    <location>
        <begin position="322"/>
        <end position="440"/>
    </location>
</feature>
<dbReference type="RefSeq" id="WP_168442429.1">
    <property type="nucleotide sequence ID" value="NZ_CAAHFG010000002.1"/>
</dbReference>
<name>A0A6C2U6N9_PONDE</name>
<dbReference type="PROSITE" id="PS50022">
    <property type="entry name" value="FA58C_3"/>
    <property type="match status" value="1"/>
</dbReference>
<dbReference type="InterPro" id="IPR000421">
    <property type="entry name" value="FA58C"/>
</dbReference>
<dbReference type="InterPro" id="IPR017853">
    <property type="entry name" value="GH"/>
</dbReference>
<protein>
    <recommendedName>
        <fullName evidence="2">F5/8 type C domain-containing protein</fullName>
    </recommendedName>
</protein>
<dbReference type="InterPro" id="IPR035992">
    <property type="entry name" value="Ricin_B-like_lectins"/>
</dbReference>
<gene>
    <name evidence="3" type="ORF">PDESU_04050</name>
</gene>
<dbReference type="Proteomes" id="UP000366872">
    <property type="component" value="Unassembled WGS sequence"/>
</dbReference>
<dbReference type="AlphaFoldDB" id="A0A6C2U6N9"/>
<dbReference type="PANTHER" id="PTHR34154:SF3">
    <property type="entry name" value="ALKALI-SENSITIVE LINKAGE PROTEIN 1"/>
    <property type="match status" value="1"/>
</dbReference>
<organism evidence="3 4">
    <name type="scientific">Pontiella desulfatans</name>
    <dbReference type="NCBI Taxonomy" id="2750659"/>
    <lineage>
        <taxon>Bacteria</taxon>
        <taxon>Pseudomonadati</taxon>
        <taxon>Kiritimatiellota</taxon>
        <taxon>Kiritimatiellia</taxon>
        <taxon>Kiritimatiellales</taxon>
        <taxon>Pontiellaceae</taxon>
        <taxon>Pontiella</taxon>
    </lineage>
</organism>
<dbReference type="Gene3D" id="3.20.20.80">
    <property type="entry name" value="Glycosidases"/>
    <property type="match status" value="1"/>
</dbReference>
<evidence type="ECO:0000313" key="4">
    <source>
        <dbReference type="Proteomes" id="UP000366872"/>
    </source>
</evidence>
<evidence type="ECO:0000259" key="2">
    <source>
        <dbReference type="PROSITE" id="PS50022"/>
    </source>
</evidence>
<dbReference type="CDD" id="cd00161">
    <property type="entry name" value="beta-trefoil_Ricin-like"/>
    <property type="match status" value="1"/>
</dbReference>
<dbReference type="PROSITE" id="PS51257">
    <property type="entry name" value="PROKAR_LIPOPROTEIN"/>
    <property type="match status" value="1"/>
</dbReference>
<sequence length="1142" mass="124157">MKRIILFSAVALASCAWAEPIVQGDVTTALGPDFFLDEAATGGGDQTGGNINFNRTWAGVQAGTDGAEITVSGIGWASSSSGTTATQATATVTYLGADGVFGNADDVLIGSVTDQLVFSGAGEYAWRFDEPLTATIDGSNSVFRINVNTGGTGNIRYKKDNTTGDVKISVAGYSAGHETHNLVRYADVAASYEADTGFGRYATDGVVGFDYAWIGDSALPHTLDVAFPGPVEIGSYHLFSGANGFNYCSAFKLYYQTNGSAWIEVPGAAVSGNTLVDRSVIFPSLFVEKLRLEITAVGGDGIPRIREWAVFPPNDGAGYPLGTGVELSMAKGAYLEASSQEAGAYPRLSNDGYIGTSWKSAAVGPHTNDYHLRDEIRIGSVHLYSGDGAGSGVVTNFALEYSSDSGANWYAVPGGTVTGNTNDALVVDFSSDVFADRIRLVCPDVAPIEIREFLVFPENRQGNYPLGTGARVGGPPANDYLLYGDSFHHLRPFGEVNVLHVGPSAIELKSASTTDTRQSWQLLLNVGSDTYRIFNRGTHTCIAAAEASLVEGAGVVAEEYSAFPSQQWRISNAGDGLVYLENVWSGMRIELGTDGRLRQMVRSDSGGQKWNIDFMRANPKKGFGGGFQYLEYGQPAWIYNWGKIPASSWNATQSDFIAMQWSTVDMQADAYRPEKGKLPLTMHIAEWSSFAYPMMLLGYNEPDSSNQANMTVEKAIRLWPQLEVGRLPLASPATTGWTDEWMDDFMVEAEDLGYRMEYLAMHTYPGPNAENVINNLKNFSAAYDDRTVFLTEFGFVDWSDNQNWSENQLYHELLQLLWLLEGTPECGRYALFGFNEDSDTYPQPTDPTGRLRRTNIADTNGTLTAIGELWMGWNGELQPRERQSYILHNYAFHMRPLNDGSSTVGAANIRTGDETVQVYLEPTGDGYFYLVSPVDRRRLSQVGSTAVEWATADTASTSAQWSWSSVGDGWQLITNRGSGKNLRYTDADGVHLGTASGEYYHWFFVPPMSPAYPYADTYGNWVDQAFTNVFAGTEAFETSDPDGDSLSNLAEYFFLLDPLNPDASPVSVSATNGVALAFGANRHASDVAWSIETNSNLTDSSGWADGGFSIQSETESAGRVEYVLAPDALPGQARFYRVRIEQ</sequence>
<evidence type="ECO:0000256" key="1">
    <source>
        <dbReference type="SAM" id="SignalP"/>
    </source>
</evidence>
<dbReference type="PROSITE" id="PS50231">
    <property type="entry name" value="RICIN_B_LECTIN"/>
    <property type="match status" value="1"/>
</dbReference>
<dbReference type="SUPFAM" id="SSF51445">
    <property type="entry name" value="(Trans)glycosidases"/>
    <property type="match status" value="1"/>
</dbReference>
<keyword evidence="4" id="KW-1185">Reference proteome</keyword>
<reference evidence="3 4" key="1">
    <citation type="submission" date="2019-04" db="EMBL/GenBank/DDBJ databases">
        <authorList>
            <person name="Van Vliet M D."/>
        </authorList>
    </citation>
    <scope>NUCLEOTIDE SEQUENCE [LARGE SCALE GENOMIC DNA]</scope>
    <source>
        <strain evidence="3 4">F1</strain>
    </source>
</reference>
<feature type="chain" id="PRO_5025655390" description="F5/8 type C domain-containing protein" evidence="1">
    <location>
        <begin position="19"/>
        <end position="1142"/>
    </location>
</feature>
<dbReference type="Gene3D" id="2.60.120.260">
    <property type="entry name" value="Galactose-binding domain-like"/>
    <property type="match status" value="2"/>
</dbReference>
<feature type="signal peptide" evidence="1">
    <location>
        <begin position="1"/>
        <end position="18"/>
    </location>
</feature>
<dbReference type="InterPro" id="IPR024655">
    <property type="entry name" value="Asl1_glyco_hydro_catalytic"/>
</dbReference>
<dbReference type="Pfam" id="PF00754">
    <property type="entry name" value="F5_F8_type_C"/>
    <property type="match status" value="1"/>
</dbReference>
<dbReference type="Gene3D" id="2.80.10.50">
    <property type="match status" value="2"/>
</dbReference>